<feature type="binding site" evidence="9">
    <location>
        <position position="161"/>
    </location>
    <ligand>
        <name>substrate</name>
    </ligand>
</feature>
<gene>
    <name evidence="9 11" type="primary">dapF</name>
    <name evidence="11" type="ORF">E6P07_01425</name>
</gene>
<feature type="binding site" evidence="9">
    <location>
        <position position="66"/>
    </location>
    <ligand>
        <name>substrate</name>
    </ligand>
</feature>
<feature type="site" description="Could be important to modulate the pK values of the two catalytic cysteine residues" evidence="9">
    <location>
        <position position="163"/>
    </location>
</feature>
<dbReference type="NCBIfam" id="TIGR00652">
    <property type="entry name" value="DapF"/>
    <property type="match status" value="1"/>
</dbReference>
<feature type="active site" evidence="10">
    <location>
        <position position="75"/>
    </location>
</feature>
<dbReference type="RefSeq" id="WP_153973968.1">
    <property type="nucleotide sequence ID" value="NZ_CP039268.1"/>
</dbReference>
<evidence type="ECO:0000256" key="4">
    <source>
        <dbReference type="ARBA" id="ARBA00022490"/>
    </source>
</evidence>
<organism evidence="11 12">
    <name type="scientific">Thermochromatium tepidum ATCC 43061</name>
    <dbReference type="NCBI Taxonomy" id="316276"/>
    <lineage>
        <taxon>Bacteria</taxon>
        <taxon>Pseudomonadati</taxon>
        <taxon>Pseudomonadota</taxon>
        <taxon>Gammaproteobacteria</taxon>
        <taxon>Chromatiales</taxon>
        <taxon>Chromatiaceae</taxon>
        <taxon>Thermochromatium</taxon>
    </lineage>
</organism>
<feature type="active site" description="Proton acceptor" evidence="9">
    <location>
        <position position="221"/>
    </location>
</feature>
<dbReference type="UniPathway" id="UPA00034">
    <property type="reaction ID" value="UER00025"/>
</dbReference>
<evidence type="ECO:0000256" key="7">
    <source>
        <dbReference type="ARBA" id="ARBA00023235"/>
    </source>
</evidence>
<dbReference type="Gene3D" id="3.10.310.10">
    <property type="entry name" value="Diaminopimelate Epimerase, Chain A, domain 1"/>
    <property type="match status" value="2"/>
</dbReference>
<feature type="binding site" evidence="9">
    <location>
        <position position="194"/>
    </location>
    <ligand>
        <name>substrate</name>
    </ligand>
</feature>
<dbReference type="PROSITE" id="PS01326">
    <property type="entry name" value="DAP_EPIMERASE"/>
    <property type="match status" value="1"/>
</dbReference>
<name>A0A6I6EA06_THETI</name>
<dbReference type="InterPro" id="IPR018510">
    <property type="entry name" value="DAP_epimerase_AS"/>
</dbReference>
<evidence type="ECO:0000313" key="12">
    <source>
        <dbReference type="Proteomes" id="UP000426424"/>
    </source>
</evidence>
<dbReference type="KEGG" id="ttp:E6P07_01425"/>
<feature type="binding site" evidence="9">
    <location>
        <begin position="212"/>
        <end position="213"/>
    </location>
    <ligand>
        <name>substrate</name>
    </ligand>
</feature>
<evidence type="ECO:0000256" key="1">
    <source>
        <dbReference type="ARBA" id="ARBA00005196"/>
    </source>
</evidence>
<keyword evidence="5 9" id="KW-0028">Amino-acid biosynthesis</keyword>
<feature type="binding site" evidence="9">
    <location>
        <position position="13"/>
    </location>
    <ligand>
        <name>substrate</name>
    </ligand>
</feature>
<feature type="binding site" evidence="9">
    <location>
        <begin position="222"/>
        <end position="223"/>
    </location>
    <ligand>
        <name>substrate</name>
    </ligand>
</feature>
<dbReference type="GO" id="GO:0005829">
    <property type="term" value="C:cytosol"/>
    <property type="evidence" value="ECO:0007669"/>
    <property type="project" value="TreeGrafter"/>
</dbReference>
<keyword evidence="7 9" id="KW-0413">Isomerase</keyword>
<dbReference type="EC" id="5.1.1.7" evidence="3 9"/>
<dbReference type="HAMAP" id="MF_00197">
    <property type="entry name" value="DAP_epimerase"/>
    <property type="match status" value="1"/>
</dbReference>
<comment type="subcellular location">
    <subcellularLocation>
        <location evidence="9">Cytoplasm</location>
    </subcellularLocation>
</comment>
<comment type="similarity">
    <text evidence="2 9">Belongs to the diaminopimelate epimerase family.</text>
</comment>
<keyword evidence="4 9" id="KW-0963">Cytoplasm</keyword>
<keyword evidence="6 9" id="KW-0457">Lysine biosynthesis</keyword>
<sequence>MKLRFTKMQGLGNDFVVFDAVRQQIDLDAAFARRLADRRFGVGCDQILLVEPPRLPGTDFHYRIFNADGSEVEQCGNGARCFARFVRDQGLTDRDEIPVGTAAGAIRLYLEPDGQVRVDMGMPEFRPAHIPFRAASETADATYPLAVEGQTLTIGALSMGNPHAVLIVEEIDSAPVAHLGPLIERHPDFPARVNVGFMQVLSPTEIRLRVYERGVGETLACGTGACAAVVSGRRRGWLSERVRVALPGGELMVEWAGPGHPVWMTGPAVRVFEGEIER</sequence>
<proteinExistence type="inferred from homology"/>
<evidence type="ECO:0000256" key="9">
    <source>
        <dbReference type="HAMAP-Rule" id="MF_00197"/>
    </source>
</evidence>
<dbReference type="AlphaFoldDB" id="A0A6I6EA06"/>
<evidence type="ECO:0000256" key="3">
    <source>
        <dbReference type="ARBA" id="ARBA00013080"/>
    </source>
</evidence>
<dbReference type="EMBL" id="CP039268">
    <property type="protein sequence ID" value="QGU31769.1"/>
    <property type="molecule type" value="Genomic_DNA"/>
</dbReference>
<evidence type="ECO:0000313" key="11">
    <source>
        <dbReference type="EMBL" id="QGU31769.1"/>
    </source>
</evidence>
<dbReference type="FunFam" id="3.10.310.10:FF:000001">
    <property type="entry name" value="Diaminopimelate epimerase"/>
    <property type="match status" value="1"/>
</dbReference>
<keyword evidence="12" id="KW-1185">Reference proteome</keyword>
<comment type="pathway">
    <text evidence="1 9">Amino-acid biosynthesis; L-lysine biosynthesis via DAP pathway; DL-2,6-diaminopimelate from LL-2,6-diaminopimelate: step 1/1.</text>
</comment>
<evidence type="ECO:0000256" key="10">
    <source>
        <dbReference type="PROSITE-ProRule" id="PRU10125"/>
    </source>
</evidence>
<dbReference type="Proteomes" id="UP000426424">
    <property type="component" value="Chromosome"/>
</dbReference>
<protein>
    <recommendedName>
        <fullName evidence="3 9">Diaminopimelate epimerase</fullName>
        <shortName evidence="9">DAP epimerase</shortName>
        <ecNumber evidence="3 9">5.1.1.7</ecNumber>
    </recommendedName>
    <alternativeName>
        <fullName evidence="9">PLP-independent amino acid racemase</fullName>
    </alternativeName>
</protein>
<feature type="active site" description="Proton donor" evidence="9">
    <location>
        <position position="75"/>
    </location>
</feature>
<dbReference type="OrthoDB" id="9805408at2"/>
<feature type="binding site" evidence="9">
    <location>
        <position position="46"/>
    </location>
    <ligand>
        <name>substrate</name>
    </ligand>
</feature>
<accession>A0A6I6EA06</accession>
<comment type="function">
    <text evidence="9">Catalyzes the stereoinversion of LL-2,6-diaminopimelate (L,L-DAP) to meso-diaminopimelate (meso-DAP), a precursor of L-lysine and an essential component of the bacterial peptidoglycan.</text>
</comment>
<dbReference type="GO" id="GO:0008837">
    <property type="term" value="F:diaminopimelate epimerase activity"/>
    <property type="evidence" value="ECO:0007669"/>
    <property type="project" value="UniProtKB-UniRule"/>
</dbReference>
<dbReference type="Pfam" id="PF01678">
    <property type="entry name" value="DAP_epimerase"/>
    <property type="match status" value="2"/>
</dbReference>
<comment type="subunit">
    <text evidence="9">Homodimer.</text>
</comment>
<dbReference type="PANTHER" id="PTHR31689:SF0">
    <property type="entry name" value="DIAMINOPIMELATE EPIMERASE"/>
    <property type="match status" value="1"/>
</dbReference>
<dbReference type="SUPFAM" id="SSF54506">
    <property type="entry name" value="Diaminopimelate epimerase-like"/>
    <property type="match status" value="1"/>
</dbReference>
<dbReference type="InterPro" id="IPR001653">
    <property type="entry name" value="DAP_epimerase_DapF"/>
</dbReference>
<feature type="site" description="Could be important to modulate the pK values of the two catalytic cysteine residues" evidence="9">
    <location>
        <position position="212"/>
    </location>
</feature>
<dbReference type="FunFam" id="3.10.310.10:FF:000004">
    <property type="entry name" value="Diaminopimelate epimerase"/>
    <property type="match status" value="1"/>
</dbReference>
<dbReference type="PANTHER" id="PTHR31689">
    <property type="entry name" value="DIAMINOPIMELATE EPIMERASE, CHLOROPLASTIC"/>
    <property type="match status" value="1"/>
</dbReference>
<evidence type="ECO:0000256" key="5">
    <source>
        <dbReference type="ARBA" id="ARBA00022605"/>
    </source>
</evidence>
<evidence type="ECO:0000256" key="8">
    <source>
        <dbReference type="ARBA" id="ARBA00051712"/>
    </source>
</evidence>
<evidence type="ECO:0000256" key="6">
    <source>
        <dbReference type="ARBA" id="ARBA00023154"/>
    </source>
</evidence>
<evidence type="ECO:0000256" key="2">
    <source>
        <dbReference type="ARBA" id="ARBA00010219"/>
    </source>
</evidence>
<feature type="site" description="Important for dimerization" evidence="9">
    <location>
        <position position="272"/>
    </location>
</feature>
<feature type="binding site" evidence="9">
    <location>
        <begin position="76"/>
        <end position="77"/>
    </location>
    <ligand>
        <name>substrate</name>
    </ligand>
</feature>
<comment type="catalytic activity">
    <reaction evidence="8 9">
        <text>(2S,6S)-2,6-diaminopimelate = meso-2,6-diaminopimelate</text>
        <dbReference type="Rhea" id="RHEA:15393"/>
        <dbReference type="ChEBI" id="CHEBI:57609"/>
        <dbReference type="ChEBI" id="CHEBI:57791"/>
        <dbReference type="EC" id="5.1.1.7"/>
    </reaction>
</comment>
<reference evidence="11 12" key="1">
    <citation type="submission" date="2019-12" db="EMBL/GenBank/DDBJ databases">
        <title>The complete genome of the thermophilic, anoxygenic phototrophic gammaproteobacterium Thermochromatium tepidum.</title>
        <authorList>
            <person name="Sattley W.M."/>
            <person name="Swingley W.D."/>
            <person name="Burchell B.M."/>
            <person name="Gurbani S.A."/>
            <person name="Kujawa C.M."/>
            <person name="Nuccio D.A."/>
            <person name="Schladweiler J."/>
            <person name="Shaffer K.N."/>
            <person name="Stokes L.M."/>
            <person name="Touchman J.W."/>
            <person name="Blankenship R.E."/>
            <person name="Madigan M.T."/>
        </authorList>
    </citation>
    <scope>NUCLEOTIDE SEQUENCE [LARGE SCALE GENOMIC DNA]</scope>
    <source>
        <strain evidence="11 12">ATCC 43061</strain>
    </source>
</reference>
<dbReference type="GO" id="GO:0009089">
    <property type="term" value="P:lysine biosynthetic process via diaminopimelate"/>
    <property type="evidence" value="ECO:0007669"/>
    <property type="project" value="UniProtKB-UniRule"/>
</dbReference>